<dbReference type="OrthoDB" id="438355at2759"/>
<evidence type="ECO:0000313" key="2">
    <source>
        <dbReference type="EMBL" id="CAE7246204.1"/>
    </source>
</evidence>
<organism evidence="2 3">
    <name type="scientific">Symbiodinium necroappetens</name>
    <dbReference type="NCBI Taxonomy" id="1628268"/>
    <lineage>
        <taxon>Eukaryota</taxon>
        <taxon>Sar</taxon>
        <taxon>Alveolata</taxon>
        <taxon>Dinophyceae</taxon>
        <taxon>Suessiales</taxon>
        <taxon>Symbiodiniaceae</taxon>
        <taxon>Symbiodinium</taxon>
    </lineage>
</organism>
<evidence type="ECO:0000313" key="3">
    <source>
        <dbReference type="Proteomes" id="UP000601435"/>
    </source>
</evidence>
<name>A0A812LGD7_9DINO</name>
<dbReference type="AlphaFoldDB" id="A0A812LGD7"/>
<proteinExistence type="predicted"/>
<accession>A0A812LGD7</accession>
<feature type="non-terminal residue" evidence="2">
    <location>
        <position position="1"/>
    </location>
</feature>
<feature type="region of interest" description="Disordered" evidence="1">
    <location>
        <begin position="68"/>
        <end position="118"/>
    </location>
</feature>
<dbReference type="EMBL" id="CAJNJA010009381">
    <property type="protein sequence ID" value="CAE7246204.1"/>
    <property type="molecule type" value="Genomic_DNA"/>
</dbReference>
<dbReference type="Proteomes" id="UP000601435">
    <property type="component" value="Unassembled WGS sequence"/>
</dbReference>
<protein>
    <submittedName>
        <fullName evidence="2">PlbB protein</fullName>
    </submittedName>
</protein>
<evidence type="ECO:0000256" key="1">
    <source>
        <dbReference type="SAM" id="MobiDB-lite"/>
    </source>
</evidence>
<reference evidence="2" key="1">
    <citation type="submission" date="2021-02" db="EMBL/GenBank/DDBJ databases">
        <authorList>
            <person name="Dougan E. K."/>
            <person name="Rhodes N."/>
            <person name="Thang M."/>
            <person name="Chan C."/>
        </authorList>
    </citation>
    <scope>NUCLEOTIDE SEQUENCE</scope>
</reference>
<sequence>QCRFWAKTSEAPFDWLHAHLSRWLELFGRVKRLACFPVGLNESEMENSTGLEDTSDSAMMRRLSSFVADDSDMPNASEDSDIMASDNMSEDNMSEEDNMTDDEEGEEDENESNDSNVSTGHAWWYWQPAWSSKCIFLCLPTLEE</sequence>
<feature type="compositionally biased region" description="Acidic residues" evidence="1">
    <location>
        <begin position="88"/>
        <end position="112"/>
    </location>
</feature>
<keyword evidence="3" id="KW-1185">Reference proteome</keyword>
<comment type="caution">
    <text evidence="2">The sequence shown here is derived from an EMBL/GenBank/DDBJ whole genome shotgun (WGS) entry which is preliminary data.</text>
</comment>
<gene>
    <name evidence="2" type="primary">plbB</name>
    <name evidence="2" type="ORF">SNEC2469_LOCUS4803</name>
</gene>